<evidence type="ECO:0000313" key="4">
    <source>
        <dbReference type="Proteomes" id="UP000179627"/>
    </source>
</evidence>
<dbReference type="GO" id="GO:0005506">
    <property type="term" value="F:iron ion binding"/>
    <property type="evidence" value="ECO:0007669"/>
    <property type="project" value="InterPro"/>
</dbReference>
<comment type="similarity">
    <text evidence="1 2">Belongs to the cytochrome P450 family.</text>
</comment>
<dbReference type="RefSeq" id="WP_071085536.1">
    <property type="nucleotide sequence ID" value="NZ_MBLM01000121.1"/>
</dbReference>
<dbReference type="PANTHER" id="PTHR46696:SF3">
    <property type="entry name" value="PULCHERRIMINIC ACID SYNTHASE"/>
    <property type="match status" value="1"/>
</dbReference>
<keyword evidence="2" id="KW-0349">Heme</keyword>
<proteinExistence type="inferred from homology"/>
<reference evidence="4" key="1">
    <citation type="submission" date="2016-07" db="EMBL/GenBank/DDBJ databases">
        <title>Sequence Frankia sp. strain CcI1.17.</title>
        <authorList>
            <person name="Ghodhbane-Gtari F."/>
            <person name="Swanson E."/>
            <person name="Gueddou A."/>
            <person name="Morris K."/>
            <person name="Hezbri K."/>
            <person name="Ktari A."/>
            <person name="Nouioui I."/>
            <person name="Abebe-Akele F."/>
            <person name="Simpson S."/>
            <person name="Thomas K."/>
            <person name="Gtari M."/>
            <person name="Tisa L.S."/>
            <person name="Hurst S."/>
        </authorList>
    </citation>
    <scope>NUCLEOTIDE SEQUENCE [LARGE SCALE GENOMIC DNA]</scope>
    <source>
        <strain evidence="4">Cc1.17</strain>
    </source>
</reference>
<evidence type="ECO:0000313" key="3">
    <source>
        <dbReference type="EMBL" id="OHV35413.1"/>
    </source>
</evidence>
<accession>A0A1S1QKX6</accession>
<organism evidence="3 4">
    <name type="scientific">Parafrankia colletiae</name>
    <dbReference type="NCBI Taxonomy" id="573497"/>
    <lineage>
        <taxon>Bacteria</taxon>
        <taxon>Bacillati</taxon>
        <taxon>Actinomycetota</taxon>
        <taxon>Actinomycetes</taxon>
        <taxon>Frankiales</taxon>
        <taxon>Frankiaceae</taxon>
        <taxon>Parafrankia</taxon>
    </lineage>
</organism>
<dbReference type="GO" id="GO:0016705">
    <property type="term" value="F:oxidoreductase activity, acting on paired donors, with incorporation or reduction of molecular oxygen"/>
    <property type="evidence" value="ECO:0007669"/>
    <property type="project" value="InterPro"/>
</dbReference>
<dbReference type="PANTHER" id="PTHR46696">
    <property type="entry name" value="P450, PUTATIVE (EUROFUNG)-RELATED"/>
    <property type="match status" value="1"/>
</dbReference>
<dbReference type="Pfam" id="PF00067">
    <property type="entry name" value="p450"/>
    <property type="match status" value="1"/>
</dbReference>
<dbReference type="PRINTS" id="PR00359">
    <property type="entry name" value="BP450"/>
</dbReference>
<keyword evidence="2" id="KW-0408">Iron</keyword>
<dbReference type="Proteomes" id="UP000179627">
    <property type="component" value="Unassembled WGS sequence"/>
</dbReference>
<dbReference type="PROSITE" id="PS00086">
    <property type="entry name" value="CYTOCHROME_P450"/>
    <property type="match status" value="1"/>
</dbReference>
<protein>
    <submittedName>
        <fullName evidence="3">Cytochrome</fullName>
    </submittedName>
</protein>
<dbReference type="AlphaFoldDB" id="A0A1S1QKX6"/>
<gene>
    <name evidence="3" type="ORF">CC117_19405</name>
</gene>
<keyword evidence="2" id="KW-0503">Monooxygenase</keyword>
<keyword evidence="2" id="KW-0560">Oxidoreductase</keyword>
<dbReference type="EMBL" id="MBLM01000121">
    <property type="protein sequence ID" value="OHV35413.1"/>
    <property type="molecule type" value="Genomic_DNA"/>
</dbReference>
<dbReference type="InterPro" id="IPR017972">
    <property type="entry name" value="Cyt_P450_CS"/>
</dbReference>
<name>A0A1S1QKX6_9ACTN</name>
<dbReference type="GO" id="GO:0004497">
    <property type="term" value="F:monooxygenase activity"/>
    <property type="evidence" value="ECO:0007669"/>
    <property type="project" value="UniProtKB-KW"/>
</dbReference>
<evidence type="ECO:0000256" key="1">
    <source>
        <dbReference type="ARBA" id="ARBA00010617"/>
    </source>
</evidence>
<dbReference type="InterPro" id="IPR002397">
    <property type="entry name" value="Cyt_P450_B"/>
</dbReference>
<sequence>MSGVTQVNDRGSGAPPTAAVLDRERLRELFDLRSSYNARSGGDYEDDPNPVWRELRERGPVHEGIVHELTGYDRPAMFQGLPYPDRPHFSVFSFDVCDQVFRDNETFASSPQAVDPTGGQIGASSSMLSMGGAQHRRYRALVQPSFVPARGPWWITNWIEETVHALIDRFAGDGAAELNVDFCAAIPVLTITSSFGVAVEEALHIREVLNDPPEVIRMLAPIVAARREAPQDDLISVLVQAEITDEEGVRHQLSDHEIYTFAILLLLAGSGTTWKQMGITLTALLRRPEVLEAVRADRSLLRPAVEESVRWSPTDPMFARFATRDVELGGLRIPRGSVVHLCLGAANRDPARWDRPDEFDIHRPMKRSLGFGSGAHVCLGMHVARAEITVGIGALLDRLPNLRLDPAAEPPRLIGMYERGATEIPVLFDR</sequence>
<dbReference type="SUPFAM" id="SSF48264">
    <property type="entry name" value="Cytochrome P450"/>
    <property type="match status" value="1"/>
</dbReference>
<dbReference type="InterPro" id="IPR036396">
    <property type="entry name" value="Cyt_P450_sf"/>
</dbReference>
<dbReference type="GO" id="GO:0020037">
    <property type="term" value="F:heme binding"/>
    <property type="evidence" value="ECO:0007669"/>
    <property type="project" value="InterPro"/>
</dbReference>
<dbReference type="InterPro" id="IPR001128">
    <property type="entry name" value="Cyt_P450"/>
</dbReference>
<dbReference type="OrthoDB" id="3861479at2"/>
<dbReference type="Gene3D" id="1.10.630.10">
    <property type="entry name" value="Cytochrome P450"/>
    <property type="match status" value="1"/>
</dbReference>
<comment type="caution">
    <text evidence="3">The sequence shown here is derived from an EMBL/GenBank/DDBJ whole genome shotgun (WGS) entry which is preliminary data.</text>
</comment>
<evidence type="ECO:0000256" key="2">
    <source>
        <dbReference type="RuleBase" id="RU000461"/>
    </source>
</evidence>
<keyword evidence="2" id="KW-0479">Metal-binding</keyword>
<keyword evidence="4" id="KW-1185">Reference proteome</keyword>